<keyword evidence="5" id="KW-0808">Transferase</keyword>
<feature type="transmembrane region" description="Helical" evidence="3">
    <location>
        <begin position="45"/>
        <end position="63"/>
    </location>
</feature>
<dbReference type="InterPro" id="IPR019328">
    <property type="entry name" value="PIGH-H_dom"/>
</dbReference>
<dbReference type="AlphaFoldDB" id="A0A8X7TAR2"/>
<keyword evidence="3" id="KW-0812">Transmembrane</keyword>
<dbReference type="InterPro" id="IPR044215">
    <property type="entry name" value="PIG-H"/>
</dbReference>
<dbReference type="EMBL" id="JABWAB010000004">
    <property type="protein sequence ID" value="KAF6052857.1"/>
    <property type="molecule type" value="Genomic_DNA"/>
</dbReference>
<comment type="caution">
    <text evidence="5">The sequence shown here is derived from an EMBL/GenBank/DDBJ whole genome shotgun (WGS) entry which is preliminary data.</text>
</comment>
<evidence type="ECO:0000256" key="1">
    <source>
        <dbReference type="ARBA" id="ARBA00004687"/>
    </source>
</evidence>
<name>A0A8X7TAR2_CANPA</name>
<keyword evidence="3" id="KW-1133">Transmembrane helix</keyword>
<evidence type="ECO:0000256" key="2">
    <source>
        <dbReference type="ARBA" id="ARBA00009610"/>
    </source>
</evidence>
<evidence type="ECO:0000313" key="6">
    <source>
        <dbReference type="Proteomes" id="UP000590412"/>
    </source>
</evidence>
<evidence type="ECO:0000256" key="3">
    <source>
        <dbReference type="SAM" id="Phobius"/>
    </source>
</evidence>
<organism evidence="5 6">
    <name type="scientific">Candida parapsilosis</name>
    <name type="common">Yeast</name>
    <dbReference type="NCBI Taxonomy" id="5480"/>
    <lineage>
        <taxon>Eukaryota</taxon>
        <taxon>Fungi</taxon>
        <taxon>Dikarya</taxon>
        <taxon>Ascomycota</taxon>
        <taxon>Saccharomycotina</taxon>
        <taxon>Pichiomycetes</taxon>
        <taxon>Debaryomycetaceae</taxon>
        <taxon>Candida/Lodderomyces clade</taxon>
        <taxon>Candida</taxon>
    </lineage>
</organism>
<proteinExistence type="inferred from homology"/>
<dbReference type="GO" id="GO:0006506">
    <property type="term" value="P:GPI anchor biosynthetic process"/>
    <property type="evidence" value="ECO:0007669"/>
    <property type="project" value="InterPro"/>
</dbReference>
<sequence length="211" mass="24560">MSSTKDFVLEVTPSIEHDMKCLTTLNVLKFSVKHRVPPLIFRGRYWLLCGSAICLVITGVNCYKRCHTWVDWCIVLVQLVFILLLYFIQEPRDTLTIMKGIGAQLESRKMLPFQSRTIFIPINNVIDLVIHEGFHNYGQVIFYLCFLTKNFQVERPGKDSVIQVVFGEFFPRKDVLLTVLKLSRQLLFGESKRYWRRVPGQGLKELSKLSE</sequence>
<feature type="transmembrane region" description="Helical" evidence="3">
    <location>
        <begin position="69"/>
        <end position="88"/>
    </location>
</feature>
<comment type="similarity">
    <text evidence="2">Belongs to the PIGH family.</text>
</comment>
<accession>A0A8X7TAR2</accession>
<evidence type="ECO:0000313" key="5">
    <source>
        <dbReference type="EMBL" id="KAF6052857.1"/>
    </source>
</evidence>
<keyword evidence="3" id="KW-0472">Membrane</keyword>
<dbReference type="Proteomes" id="UP000590412">
    <property type="component" value="Unassembled WGS sequence"/>
</dbReference>
<dbReference type="Pfam" id="PF10181">
    <property type="entry name" value="PIG-H"/>
    <property type="match status" value="1"/>
</dbReference>
<reference evidence="5" key="1">
    <citation type="submission" date="2020-03" db="EMBL/GenBank/DDBJ databases">
        <title>FDA dAtabase for Regulatory Grade micrObial Sequences (FDA-ARGOS): Supporting development and validation of Infectious Disease Dx tests.</title>
        <authorList>
            <person name="Campos J."/>
            <person name="Goldberg B."/>
            <person name="Tallon L."/>
            <person name="Sadzewicz L."/>
            <person name="Vavikolanu K."/>
            <person name="Mehta A."/>
            <person name="Aluvathingal J."/>
            <person name="Nadendla S."/>
            <person name="Nandy P."/>
            <person name="Geyer C."/>
            <person name="Yan Y."/>
            <person name="Sichtig H."/>
        </authorList>
    </citation>
    <scope>NUCLEOTIDE SEQUENCE [LARGE SCALE GENOMIC DNA]</scope>
    <source>
        <strain evidence="5">FDAARGOS_652</strain>
    </source>
</reference>
<protein>
    <submittedName>
        <fullName evidence="5">GPI-GlcNAc transferase complex, PIG-H component family protein</fullName>
    </submittedName>
</protein>
<dbReference type="GO" id="GO:0016740">
    <property type="term" value="F:transferase activity"/>
    <property type="evidence" value="ECO:0007669"/>
    <property type="project" value="UniProtKB-KW"/>
</dbReference>
<comment type="pathway">
    <text evidence="1">Glycolipid biosynthesis; glycosylphosphatidylinositol-anchor biosynthesis.</text>
</comment>
<dbReference type="PANTHER" id="PTHR15231">
    <property type="entry name" value="PHOSPHATIDYLINOSITOL N-ACETYLGLUCOSAMINYLTRANSFERASE SUBUNIT H"/>
    <property type="match status" value="1"/>
</dbReference>
<dbReference type="PANTHER" id="PTHR15231:SF1">
    <property type="entry name" value="PHOSPHATIDYLINOSITOL N-ACETYLGLUCOSAMINYLTRANSFERASE SUBUNIT H"/>
    <property type="match status" value="1"/>
</dbReference>
<gene>
    <name evidence="5" type="ORF">FOB60_003113</name>
</gene>
<feature type="domain" description="Phosphatidylinositol N-acetylglucosaminyltransferase subunit H conserved" evidence="4">
    <location>
        <begin position="94"/>
        <end position="166"/>
    </location>
</feature>
<dbReference type="GO" id="GO:0000506">
    <property type="term" value="C:glycosylphosphatidylinositol-N-acetylglucosaminyltransferase (GPI-GnT) complex"/>
    <property type="evidence" value="ECO:0007669"/>
    <property type="project" value="InterPro"/>
</dbReference>
<evidence type="ECO:0000259" key="4">
    <source>
        <dbReference type="Pfam" id="PF10181"/>
    </source>
</evidence>
<dbReference type="OrthoDB" id="6256716at2759"/>